<name>A0A0B9A8D6_9SPHN</name>
<evidence type="ECO:0000313" key="4">
    <source>
        <dbReference type="EMBL" id="KHS46906.1"/>
    </source>
</evidence>
<dbReference type="Pfam" id="PF00326">
    <property type="entry name" value="Peptidase_S9"/>
    <property type="match status" value="1"/>
</dbReference>
<protein>
    <submittedName>
        <fullName evidence="4">Putative peptidase</fullName>
    </submittedName>
</protein>
<dbReference type="PANTHER" id="PTHR42776">
    <property type="entry name" value="SERINE PEPTIDASE S9 FAMILY MEMBER"/>
    <property type="match status" value="1"/>
</dbReference>
<proteinExistence type="predicted"/>
<reference evidence="4 5" key="1">
    <citation type="submission" date="2014-10" db="EMBL/GenBank/DDBJ databases">
        <title>Draft genome sequence of Novosphingobium subterraneum DSM 12447.</title>
        <authorList>
            <person name="Gan H.M."/>
            <person name="Gan H.Y."/>
            <person name="Savka M.A."/>
        </authorList>
    </citation>
    <scope>NUCLEOTIDE SEQUENCE [LARGE SCALE GENOMIC DNA]</scope>
    <source>
        <strain evidence="4 5">DSM 12447</strain>
    </source>
</reference>
<dbReference type="GO" id="GO:0004252">
    <property type="term" value="F:serine-type endopeptidase activity"/>
    <property type="evidence" value="ECO:0007669"/>
    <property type="project" value="InterPro"/>
</dbReference>
<dbReference type="Proteomes" id="UP000031338">
    <property type="component" value="Unassembled WGS sequence"/>
</dbReference>
<feature type="chain" id="PRO_5002128234" evidence="2">
    <location>
        <begin position="24"/>
        <end position="636"/>
    </location>
</feature>
<dbReference type="PANTHER" id="PTHR42776:SF27">
    <property type="entry name" value="DIPEPTIDYL PEPTIDASE FAMILY MEMBER 6"/>
    <property type="match status" value="1"/>
</dbReference>
<dbReference type="InterPro" id="IPR002471">
    <property type="entry name" value="Pept_S9_AS"/>
</dbReference>
<dbReference type="InterPro" id="IPR029058">
    <property type="entry name" value="AB_hydrolase_fold"/>
</dbReference>
<evidence type="ECO:0000256" key="2">
    <source>
        <dbReference type="SAM" id="SignalP"/>
    </source>
</evidence>
<dbReference type="STRING" id="48936.NJ75_01742"/>
<gene>
    <name evidence="4" type="ORF">NJ75_01742</name>
</gene>
<dbReference type="EMBL" id="JRVC01000007">
    <property type="protein sequence ID" value="KHS46906.1"/>
    <property type="molecule type" value="Genomic_DNA"/>
</dbReference>
<dbReference type="PROSITE" id="PS00708">
    <property type="entry name" value="PRO_ENDOPEP_SER"/>
    <property type="match status" value="1"/>
</dbReference>
<dbReference type="SUPFAM" id="SSF53474">
    <property type="entry name" value="alpha/beta-Hydrolases"/>
    <property type="match status" value="1"/>
</dbReference>
<dbReference type="GO" id="GO:0006508">
    <property type="term" value="P:proteolysis"/>
    <property type="evidence" value="ECO:0007669"/>
    <property type="project" value="InterPro"/>
</dbReference>
<dbReference type="PATRIC" id="fig|48936.3.peg.1749"/>
<evidence type="ECO:0000256" key="1">
    <source>
        <dbReference type="ARBA" id="ARBA00022801"/>
    </source>
</evidence>
<dbReference type="InterPro" id="IPR001375">
    <property type="entry name" value="Peptidase_S9_cat"/>
</dbReference>
<accession>A0A0B9A8D6</accession>
<feature type="signal peptide" evidence="2">
    <location>
        <begin position="1"/>
        <end position="23"/>
    </location>
</feature>
<comment type="caution">
    <text evidence="4">The sequence shown here is derived from an EMBL/GenBank/DDBJ whole genome shotgun (WGS) entry which is preliminary data.</text>
</comment>
<keyword evidence="2" id="KW-0732">Signal</keyword>
<keyword evidence="5" id="KW-1185">Reference proteome</keyword>
<evidence type="ECO:0000313" key="5">
    <source>
        <dbReference type="Proteomes" id="UP000031338"/>
    </source>
</evidence>
<keyword evidence="1" id="KW-0378">Hydrolase</keyword>
<organism evidence="4 5">
    <name type="scientific">Novosphingobium subterraneum</name>
    <dbReference type="NCBI Taxonomy" id="48936"/>
    <lineage>
        <taxon>Bacteria</taxon>
        <taxon>Pseudomonadati</taxon>
        <taxon>Pseudomonadota</taxon>
        <taxon>Alphaproteobacteria</taxon>
        <taxon>Sphingomonadales</taxon>
        <taxon>Sphingomonadaceae</taxon>
        <taxon>Novosphingobium</taxon>
    </lineage>
</organism>
<dbReference type="Gene3D" id="3.40.50.1820">
    <property type="entry name" value="alpha/beta hydrolase"/>
    <property type="match status" value="1"/>
</dbReference>
<dbReference type="AlphaFoldDB" id="A0A0B9A8D6"/>
<dbReference type="SUPFAM" id="SSF82171">
    <property type="entry name" value="DPP6 N-terminal domain-like"/>
    <property type="match status" value="1"/>
</dbReference>
<feature type="domain" description="Peptidase S9 prolyl oligopeptidase catalytic" evidence="3">
    <location>
        <begin position="430"/>
        <end position="632"/>
    </location>
</feature>
<evidence type="ECO:0000259" key="3">
    <source>
        <dbReference type="Pfam" id="PF00326"/>
    </source>
</evidence>
<sequence length="636" mass="70162">MHRFTVLFVAIVAFATSSSPALAERPVADFAHLPMIEAPSISPNGKLVVAMASIAGKQELVIIKADGGGLQARLPVKDVDVRYVRWVNDEWLIATVGVEIPATGGMGLGTRLIAFRTDGSDAHFLIDRRDGGAGFSMADVLWVARDGSPRILLASQTSFYLSDEGFWPNVSMVDVATNTFSKLVWPREGVQDWYADRDGNVRLGIGIEKDGLRYRALYRASNKDNFDEFANVRRTEELIVPDVILADGSAIAFSTRSGTNAAYKLDLKTMQVGEKLFDAGAYDMSNLYLDKEQTRVLGYGFTDTRYRTVWIDEGRKKIQAQLEANFPGKLVRIVSLSRDEKVLLFKVESPSAPGAYYVFEAGQPLTRLALENPTLGTRALAPVKTVAYKARDGMDLTAVLTLPAGVDAKNLPVIVMPHGGPAARDDESWDWWAQFLADRGYAVIQPNFRGSSGFGTAFQQAGAGQWGYRMQDDVDDALAYLGKEGIGDVKRACVVGGSYGGYVAMRAAERNPDLYRCAISYAGVADLPEMIKYDRNFVGGLGTTEYWRSRAEDLSDVSPINHASRTSIPILVIHGKKDRRVPFAQSKTYVDRLKKAGKAHEFFIQPEGDHFFSREEDRLTFLTQMEAFLDKHNPAN</sequence>